<organism evidence="1 2">
    <name type="scientific">Paramuricea clavata</name>
    <name type="common">Red gorgonian</name>
    <name type="synonym">Violescent sea-whip</name>
    <dbReference type="NCBI Taxonomy" id="317549"/>
    <lineage>
        <taxon>Eukaryota</taxon>
        <taxon>Metazoa</taxon>
        <taxon>Cnidaria</taxon>
        <taxon>Anthozoa</taxon>
        <taxon>Octocorallia</taxon>
        <taxon>Malacalcyonacea</taxon>
        <taxon>Plexauridae</taxon>
        <taxon>Paramuricea</taxon>
    </lineage>
</organism>
<comment type="caution">
    <text evidence="1">The sequence shown here is derived from an EMBL/GenBank/DDBJ whole genome shotgun (WGS) entry which is preliminary data.</text>
</comment>
<dbReference type="Proteomes" id="UP001152795">
    <property type="component" value="Unassembled WGS sequence"/>
</dbReference>
<dbReference type="AlphaFoldDB" id="A0A6S7K285"/>
<evidence type="ECO:0000313" key="2">
    <source>
        <dbReference type="Proteomes" id="UP001152795"/>
    </source>
</evidence>
<proteinExistence type="predicted"/>
<sequence length="254" mass="29449">MYQSSYKTDGQNETVFFDNCQRRCYELTVTDNKCPFRVYQSERLHCLKLNVDEFRTKVPDFENTEILDDLETVLHSISNIKKQYVTNKSKAAILESTTTLGYQCHNLCRKITSYIPTLKSRIHEFTEAGPGVGVTNHDVKYRTAEVIMLTNPDYYIRHHLSNGDSSHNEVERIQSYVGDAICDGGPLEWEHQHQEGLTNEHIEQKKLAEIEDYELKRIEYNAFKVCDDLTCRIDEAPAPDGYMKAYTSQKNEDL</sequence>
<keyword evidence="1" id="KW-0675">Receptor</keyword>
<dbReference type="OrthoDB" id="6090131at2759"/>
<protein>
    <submittedName>
        <fullName evidence="1">Transient receptor potential cation channel subfamily A member 1</fullName>
    </submittedName>
</protein>
<evidence type="ECO:0000313" key="1">
    <source>
        <dbReference type="EMBL" id="CAB4022061.1"/>
    </source>
</evidence>
<dbReference type="EMBL" id="CACRXK020011780">
    <property type="protein sequence ID" value="CAB4022061.1"/>
    <property type="molecule type" value="Genomic_DNA"/>
</dbReference>
<name>A0A6S7K285_PARCT</name>
<gene>
    <name evidence="1" type="ORF">PACLA_8A042198</name>
</gene>
<accession>A0A6S7K285</accession>
<reference evidence="1" key="1">
    <citation type="submission" date="2020-04" db="EMBL/GenBank/DDBJ databases">
        <authorList>
            <person name="Alioto T."/>
            <person name="Alioto T."/>
            <person name="Gomez Garrido J."/>
        </authorList>
    </citation>
    <scope>NUCLEOTIDE SEQUENCE</scope>
    <source>
        <strain evidence="1">A484AB</strain>
    </source>
</reference>
<keyword evidence="2" id="KW-1185">Reference proteome</keyword>